<feature type="non-terminal residue" evidence="5">
    <location>
        <position position="180"/>
    </location>
</feature>
<dbReference type="GO" id="GO:0009007">
    <property type="term" value="F:site-specific DNA-methyltransferase (adenine-specific) activity"/>
    <property type="evidence" value="ECO:0007669"/>
    <property type="project" value="UniProtKB-EC"/>
</dbReference>
<dbReference type="GO" id="GO:0032259">
    <property type="term" value="P:methylation"/>
    <property type="evidence" value="ECO:0007669"/>
    <property type="project" value="UniProtKB-KW"/>
</dbReference>
<feature type="transmembrane region" description="Helical" evidence="4">
    <location>
        <begin position="132"/>
        <end position="151"/>
    </location>
</feature>
<evidence type="ECO:0000256" key="4">
    <source>
        <dbReference type="SAM" id="Phobius"/>
    </source>
</evidence>
<dbReference type="GO" id="GO:0009307">
    <property type="term" value="P:DNA restriction-modification system"/>
    <property type="evidence" value="ECO:0007669"/>
    <property type="project" value="InterPro"/>
</dbReference>
<evidence type="ECO:0000256" key="3">
    <source>
        <dbReference type="ARBA" id="ARBA00022691"/>
    </source>
</evidence>
<keyword evidence="2" id="KW-0808">Transferase</keyword>
<name>X1GKI1_9ZZZZ</name>
<evidence type="ECO:0000256" key="2">
    <source>
        <dbReference type="ARBA" id="ARBA00022679"/>
    </source>
</evidence>
<keyword evidence="3" id="KW-0949">S-adenosyl-L-methionine</keyword>
<dbReference type="InterPro" id="IPR029063">
    <property type="entry name" value="SAM-dependent_MTases_sf"/>
</dbReference>
<organism evidence="5">
    <name type="scientific">marine sediment metagenome</name>
    <dbReference type="NCBI Taxonomy" id="412755"/>
    <lineage>
        <taxon>unclassified sequences</taxon>
        <taxon>metagenomes</taxon>
        <taxon>ecological metagenomes</taxon>
    </lineage>
</organism>
<keyword evidence="4" id="KW-0812">Transmembrane</keyword>
<accession>X1GKI1</accession>
<keyword evidence="4" id="KW-1133">Transmembrane helix</keyword>
<reference evidence="5" key="1">
    <citation type="journal article" date="2014" name="Front. Microbiol.">
        <title>High frequency of phylogenetically diverse reductive dehalogenase-homologous genes in deep subseafloor sedimentary metagenomes.</title>
        <authorList>
            <person name="Kawai M."/>
            <person name="Futagami T."/>
            <person name="Toyoda A."/>
            <person name="Takaki Y."/>
            <person name="Nishi S."/>
            <person name="Hori S."/>
            <person name="Arai W."/>
            <person name="Tsubouchi T."/>
            <person name="Morono Y."/>
            <person name="Uchiyama I."/>
            <person name="Ito T."/>
            <person name="Fujiyama A."/>
            <person name="Inagaki F."/>
            <person name="Takami H."/>
        </authorList>
    </citation>
    <scope>NUCLEOTIDE SEQUENCE</scope>
    <source>
        <strain evidence="5">Expedition CK06-06</strain>
    </source>
</reference>
<protein>
    <recommendedName>
        <fullName evidence="6">DNA methyltransferase</fullName>
    </recommendedName>
</protein>
<dbReference type="InterPro" id="IPR012327">
    <property type="entry name" value="MeTrfase_D12"/>
</dbReference>
<proteinExistence type="predicted"/>
<dbReference type="AlphaFoldDB" id="X1GKI1"/>
<dbReference type="Gene3D" id="3.40.50.150">
    <property type="entry name" value="Vaccinia Virus protein VP39"/>
    <property type="match status" value="1"/>
</dbReference>
<gene>
    <name evidence="5" type="ORF">S03H2_32767</name>
</gene>
<evidence type="ECO:0000313" key="5">
    <source>
        <dbReference type="EMBL" id="GAH58431.1"/>
    </source>
</evidence>
<sequence>MRNMATHQQALFPDLVTKFPSTRYQGSKAKLTDWIWEQIAGLAFNTCLDAFGGTGAIAYRLKQEGKAVKYNDLLRFNYYAGLALIENCGVRLDFEEVGQVTCQRFAQRVATAMLVVLCLYHTTMLGKPKNRIFYGWVIVAGASGIVSLIWGCDSTYGIFLPELATDLGWTKTTLSGAYSM</sequence>
<dbReference type="EMBL" id="BARU01019920">
    <property type="protein sequence ID" value="GAH58431.1"/>
    <property type="molecule type" value="Genomic_DNA"/>
</dbReference>
<dbReference type="SUPFAM" id="SSF53335">
    <property type="entry name" value="S-adenosyl-L-methionine-dependent methyltransferases"/>
    <property type="match status" value="1"/>
</dbReference>
<evidence type="ECO:0000256" key="1">
    <source>
        <dbReference type="ARBA" id="ARBA00022603"/>
    </source>
</evidence>
<comment type="caution">
    <text evidence="5">The sequence shown here is derived from an EMBL/GenBank/DDBJ whole genome shotgun (WGS) entry which is preliminary data.</text>
</comment>
<keyword evidence="1" id="KW-0489">Methyltransferase</keyword>
<keyword evidence="4" id="KW-0472">Membrane</keyword>
<evidence type="ECO:0008006" key="6">
    <source>
        <dbReference type="Google" id="ProtNLM"/>
    </source>
</evidence>
<dbReference type="Pfam" id="PF02086">
    <property type="entry name" value="MethyltransfD12"/>
    <property type="match status" value="1"/>
</dbReference>